<dbReference type="EMBL" id="BJZV01000004">
    <property type="protein sequence ID" value="GEP09117.1"/>
    <property type="molecule type" value="Genomic_DNA"/>
</dbReference>
<dbReference type="Proteomes" id="UP000321750">
    <property type="component" value="Unassembled WGS sequence"/>
</dbReference>
<reference evidence="1 2" key="1">
    <citation type="submission" date="2019-07" db="EMBL/GenBank/DDBJ databases">
        <title>Whole genome shotgun sequence of Methylobacterium gnaphalii NBRC 107716.</title>
        <authorList>
            <person name="Hosoyama A."/>
            <person name="Uohara A."/>
            <person name="Ohji S."/>
            <person name="Ichikawa N."/>
        </authorList>
    </citation>
    <scope>NUCLEOTIDE SEQUENCE [LARGE SCALE GENOMIC DNA]</scope>
    <source>
        <strain evidence="1 2">NBRC 107716</strain>
    </source>
</reference>
<gene>
    <name evidence="1" type="ORF">MGN01_09620</name>
</gene>
<dbReference type="AlphaFoldDB" id="A0A512JGN6"/>
<name>A0A512JGN6_9HYPH</name>
<protein>
    <submittedName>
        <fullName evidence="1">Uncharacterized protein</fullName>
    </submittedName>
</protein>
<sequence>MMPVRPPCIGVAIVAGAIIITPVGGTATTAGDIVTITMAGVTVTTAGATTTTTMVGAIVTAGSGAQLTRSRIASLISSASTPTR</sequence>
<accession>A0A512JGN6</accession>
<keyword evidence="2" id="KW-1185">Reference proteome</keyword>
<organism evidence="1 2">
    <name type="scientific">Methylobacterium gnaphalii</name>
    <dbReference type="NCBI Taxonomy" id="1010610"/>
    <lineage>
        <taxon>Bacteria</taxon>
        <taxon>Pseudomonadati</taxon>
        <taxon>Pseudomonadota</taxon>
        <taxon>Alphaproteobacteria</taxon>
        <taxon>Hyphomicrobiales</taxon>
        <taxon>Methylobacteriaceae</taxon>
        <taxon>Methylobacterium</taxon>
    </lineage>
</organism>
<evidence type="ECO:0000313" key="1">
    <source>
        <dbReference type="EMBL" id="GEP09117.1"/>
    </source>
</evidence>
<evidence type="ECO:0000313" key="2">
    <source>
        <dbReference type="Proteomes" id="UP000321750"/>
    </source>
</evidence>
<comment type="caution">
    <text evidence="1">The sequence shown here is derived from an EMBL/GenBank/DDBJ whole genome shotgun (WGS) entry which is preliminary data.</text>
</comment>
<proteinExistence type="predicted"/>